<evidence type="ECO:0000256" key="2">
    <source>
        <dbReference type="SAM" id="SignalP"/>
    </source>
</evidence>
<organism evidence="3">
    <name type="scientific">Candidatus Berkiella cookevillensis</name>
    <dbReference type="NCBI Taxonomy" id="437022"/>
    <lineage>
        <taxon>Bacteria</taxon>
        <taxon>Pseudomonadati</taxon>
        <taxon>Pseudomonadota</taxon>
        <taxon>Gammaproteobacteria</taxon>
        <taxon>Candidatus Berkiellales</taxon>
        <taxon>Candidatus Berkiellaceae</taxon>
        <taxon>Candidatus Berkiella</taxon>
    </lineage>
</organism>
<dbReference type="EMBL" id="LKHV01000001">
    <property type="protein sequence ID" value="KRG20050.1"/>
    <property type="molecule type" value="Genomic_DNA"/>
</dbReference>
<comment type="caution">
    <text evidence="3">The sequence shown here is derived from an EMBL/GenBank/DDBJ whole genome shotgun (WGS) entry which is preliminary data.</text>
</comment>
<dbReference type="SUPFAM" id="SSF49503">
    <property type="entry name" value="Cupredoxins"/>
    <property type="match status" value="1"/>
</dbReference>
<dbReference type="PATRIC" id="fig|1590042.3.peg.284"/>
<evidence type="ECO:0000313" key="5">
    <source>
        <dbReference type="Proteomes" id="UP000051494"/>
    </source>
</evidence>
<sequence length="210" mass="23502">MYSIKKIIKKLSVLTLFITHLLTAHAMPSDPTLIDYKVSGSGHSPYFSPENVVLILGRPYVLIIENDFDNAINFVFEKFGSTVYTHYLQGVSGMSQQNMTIPPHTKVTWMFEANQPGEFLVYAMNMGVGQKGEPSKLIVKSLRESAKPLPSDLAFESNGSSLSESLKALQRDIPDREQDESAQKAKEAQEENAAKQRKERKLKFWGGTSD</sequence>
<feature type="compositionally biased region" description="Basic and acidic residues" evidence="1">
    <location>
        <begin position="169"/>
        <end position="196"/>
    </location>
</feature>
<evidence type="ECO:0000313" key="4">
    <source>
        <dbReference type="EMBL" id="MCS5708373.1"/>
    </source>
</evidence>
<dbReference type="Gene3D" id="2.60.40.420">
    <property type="entry name" value="Cupredoxins - blue copper proteins"/>
    <property type="match status" value="1"/>
</dbReference>
<dbReference type="OrthoDB" id="9944245at2"/>
<feature type="chain" id="PRO_5043129766" evidence="2">
    <location>
        <begin position="27"/>
        <end position="210"/>
    </location>
</feature>
<gene>
    <name evidence="3" type="ORF">CC99x_00271</name>
    <name evidence="4" type="ORF">CC99x_005580</name>
</gene>
<feature type="region of interest" description="Disordered" evidence="1">
    <location>
        <begin position="165"/>
        <end position="210"/>
    </location>
</feature>
<dbReference type="EMBL" id="LKHV02000001">
    <property type="protein sequence ID" value="MCS5708373.1"/>
    <property type="molecule type" value="Genomic_DNA"/>
</dbReference>
<reference evidence="3" key="1">
    <citation type="submission" date="2015-09" db="EMBL/GenBank/DDBJ databases">
        <title>Draft Genome Sequences of Two Novel Amoeba-resistant Intranuclear Bacteria, Candidatus Berkiella cookevillensis and Candidatus Berkiella aquae.</title>
        <authorList>
            <person name="Mehari Y.T."/>
            <person name="Arivett B.A."/>
            <person name="Farone A.L."/>
            <person name="Gunderson J.H."/>
            <person name="Farone M.B."/>
        </authorList>
    </citation>
    <scope>NUCLEOTIDE SEQUENCE [LARGE SCALE GENOMIC DNA]</scope>
    <source>
        <strain evidence="3">CC99</strain>
    </source>
</reference>
<name>A0A0Q9YQS4_9GAMM</name>
<keyword evidence="5" id="KW-1185">Reference proteome</keyword>
<accession>A0A0Q9YQS4</accession>
<dbReference type="STRING" id="437022.CC99x_00271"/>
<evidence type="ECO:0000256" key="1">
    <source>
        <dbReference type="SAM" id="MobiDB-lite"/>
    </source>
</evidence>
<reference evidence="4" key="3">
    <citation type="submission" date="2021-06" db="EMBL/GenBank/DDBJ databases">
        <title>Genomic Description and Analysis of Intracellular Bacteria, Candidatus Berkiella cookevillensis and Candidatus Berkiella aquae.</title>
        <authorList>
            <person name="Kidane D.T."/>
            <person name="Mehari Y.T."/>
            <person name="Rice F.C."/>
            <person name="Arivett B.A."/>
            <person name="Farone A.L."/>
            <person name="Berk S.G."/>
            <person name="Farone M.B."/>
        </authorList>
    </citation>
    <scope>NUCLEOTIDE SEQUENCE</scope>
    <source>
        <strain evidence="4">CC99</strain>
    </source>
</reference>
<proteinExistence type="predicted"/>
<dbReference type="RefSeq" id="WP_057622855.1">
    <property type="nucleotide sequence ID" value="NZ_LKHV02000001.1"/>
</dbReference>
<dbReference type="AlphaFoldDB" id="A0A0Q9YQS4"/>
<keyword evidence="2" id="KW-0732">Signal</keyword>
<feature type="signal peptide" evidence="2">
    <location>
        <begin position="1"/>
        <end position="26"/>
    </location>
</feature>
<dbReference type="Proteomes" id="UP000051494">
    <property type="component" value="Unassembled WGS sequence"/>
</dbReference>
<evidence type="ECO:0000313" key="3">
    <source>
        <dbReference type="EMBL" id="KRG20050.1"/>
    </source>
</evidence>
<dbReference type="InterPro" id="IPR008972">
    <property type="entry name" value="Cupredoxin"/>
</dbReference>
<protein>
    <submittedName>
        <fullName evidence="3">Uncharacterized protein</fullName>
    </submittedName>
</protein>
<reference evidence="4" key="2">
    <citation type="journal article" date="2016" name="Genome Announc.">
        <title>Draft Genome Sequences of Two Novel Amoeba-Resistant Intranuclear Bacteria, 'Candidatus Berkiella cookevillensis' and 'Candidatus Berkiella aquae'.</title>
        <authorList>
            <person name="Mehari Y.T."/>
            <person name="Arivett B.A."/>
            <person name="Farone A.L."/>
            <person name="Gunderson J.H."/>
            <person name="Farone M.B."/>
        </authorList>
    </citation>
    <scope>NUCLEOTIDE SEQUENCE</scope>
    <source>
        <strain evidence="4">CC99</strain>
    </source>
</reference>